<keyword evidence="2" id="KW-1185">Reference proteome</keyword>
<gene>
    <name evidence="1" type="ORF">UCREL1_2104</name>
</gene>
<evidence type="ECO:0000313" key="2">
    <source>
        <dbReference type="Proteomes" id="UP000012174"/>
    </source>
</evidence>
<dbReference type="HOGENOM" id="CLU_1510605_0_0_1"/>
<protein>
    <submittedName>
        <fullName evidence="1">Uncharacterized protein</fullName>
    </submittedName>
</protein>
<dbReference type="AlphaFoldDB" id="M7T1X7"/>
<evidence type="ECO:0000313" key="1">
    <source>
        <dbReference type="EMBL" id="EMR70853.1"/>
    </source>
</evidence>
<accession>M7T1X7</accession>
<name>M7T1X7_EUTLA</name>
<sequence length="178" mass="18914">MMMSIFPSYPSNILRFCSLTNLLALHTIAAVHDDRHPRLLTPAAAAPDIDLPAGHAHPGCAARSEAPLTFSLGSLRFTVSGPTETARLTFDLTNIATNYTSRDGLWLPCGDVSESSGVAARGEYCNLETLVLFKRYGGGGGGDGDGDDEESHARISFRGTSDTKLANIACVTSDPTWL</sequence>
<reference evidence="2" key="1">
    <citation type="journal article" date="2013" name="Genome Announc.">
        <title>Draft genome sequence of the grapevine dieback fungus Eutypa lata UCR-EL1.</title>
        <authorList>
            <person name="Blanco-Ulate B."/>
            <person name="Rolshausen P.E."/>
            <person name="Cantu D."/>
        </authorList>
    </citation>
    <scope>NUCLEOTIDE SEQUENCE [LARGE SCALE GENOMIC DNA]</scope>
    <source>
        <strain evidence="2">UCR-EL1</strain>
    </source>
</reference>
<dbReference type="EMBL" id="KB705757">
    <property type="protein sequence ID" value="EMR70853.1"/>
    <property type="molecule type" value="Genomic_DNA"/>
</dbReference>
<dbReference type="KEGG" id="ela:UCREL1_2104"/>
<dbReference type="Proteomes" id="UP000012174">
    <property type="component" value="Unassembled WGS sequence"/>
</dbReference>
<organism evidence="1 2">
    <name type="scientific">Eutypa lata (strain UCR-EL1)</name>
    <name type="common">Grapevine dieback disease fungus</name>
    <name type="synonym">Eutypa armeniacae</name>
    <dbReference type="NCBI Taxonomy" id="1287681"/>
    <lineage>
        <taxon>Eukaryota</taxon>
        <taxon>Fungi</taxon>
        <taxon>Dikarya</taxon>
        <taxon>Ascomycota</taxon>
        <taxon>Pezizomycotina</taxon>
        <taxon>Sordariomycetes</taxon>
        <taxon>Xylariomycetidae</taxon>
        <taxon>Xylariales</taxon>
        <taxon>Diatrypaceae</taxon>
        <taxon>Eutypa</taxon>
    </lineage>
</organism>
<proteinExistence type="predicted"/>
<dbReference type="OrthoDB" id="3727384at2759"/>